<evidence type="ECO:0000313" key="3">
    <source>
        <dbReference type="Proteomes" id="UP000799757"/>
    </source>
</evidence>
<feature type="compositionally biased region" description="Basic and acidic residues" evidence="1">
    <location>
        <begin position="22"/>
        <end position="69"/>
    </location>
</feature>
<feature type="region of interest" description="Disordered" evidence="1">
    <location>
        <begin position="1"/>
        <end position="101"/>
    </location>
</feature>
<name>A0A6A6WQA2_9PLEO</name>
<dbReference type="EMBL" id="MU002540">
    <property type="protein sequence ID" value="KAF2786133.1"/>
    <property type="molecule type" value="Genomic_DNA"/>
</dbReference>
<evidence type="ECO:0000256" key="1">
    <source>
        <dbReference type="SAM" id="MobiDB-lite"/>
    </source>
</evidence>
<protein>
    <submittedName>
        <fullName evidence="2">Uncharacterized protein</fullName>
    </submittedName>
</protein>
<dbReference type="Proteomes" id="UP000799757">
    <property type="component" value="Unassembled WGS sequence"/>
</dbReference>
<organism evidence="2 3">
    <name type="scientific">Melanomma pulvis-pyrius CBS 109.77</name>
    <dbReference type="NCBI Taxonomy" id="1314802"/>
    <lineage>
        <taxon>Eukaryota</taxon>
        <taxon>Fungi</taxon>
        <taxon>Dikarya</taxon>
        <taxon>Ascomycota</taxon>
        <taxon>Pezizomycotina</taxon>
        <taxon>Dothideomycetes</taxon>
        <taxon>Pleosporomycetidae</taxon>
        <taxon>Pleosporales</taxon>
        <taxon>Melanommataceae</taxon>
        <taxon>Melanomma</taxon>
    </lineage>
</organism>
<dbReference type="AlphaFoldDB" id="A0A6A6WQA2"/>
<keyword evidence="3" id="KW-1185">Reference proteome</keyword>
<proteinExistence type="predicted"/>
<reference evidence="2" key="1">
    <citation type="journal article" date="2020" name="Stud. Mycol.">
        <title>101 Dothideomycetes genomes: a test case for predicting lifestyles and emergence of pathogens.</title>
        <authorList>
            <person name="Haridas S."/>
            <person name="Albert R."/>
            <person name="Binder M."/>
            <person name="Bloem J."/>
            <person name="Labutti K."/>
            <person name="Salamov A."/>
            <person name="Andreopoulos B."/>
            <person name="Baker S."/>
            <person name="Barry K."/>
            <person name="Bills G."/>
            <person name="Bluhm B."/>
            <person name="Cannon C."/>
            <person name="Castanera R."/>
            <person name="Culley D."/>
            <person name="Daum C."/>
            <person name="Ezra D."/>
            <person name="Gonzalez J."/>
            <person name="Henrissat B."/>
            <person name="Kuo A."/>
            <person name="Liang C."/>
            <person name="Lipzen A."/>
            <person name="Lutzoni F."/>
            <person name="Magnuson J."/>
            <person name="Mondo S."/>
            <person name="Nolan M."/>
            <person name="Ohm R."/>
            <person name="Pangilinan J."/>
            <person name="Park H.-J."/>
            <person name="Ramirez L."/>
            <person name="Alfaro M."/>
            <person name="Sun H."/>
            <person name="Tritt A."/>
            <person name="Yoshinaga Y."/>
            <person name="Zwiers L.-H."/>
            <person name="Turgeon B."/>
            <person name="Goodwin S."/>
            <person name="Spatafora J."/>
            <person name="Crous P."/>
            <person name="Grigoriev I."/>
        </authorList>
    </citation>
    <scope>NUCLEOTIDE SEQUENCE</scope>
    <source>
        <strain evidence="2">CBS 109.77</strain>
    </source>
</reference>
<gene>
    <name evidence="2" type="ORF">K505DRAFT_422618</name>
</gene>
<accession>A0A6A6WQA2</accession>
<sequence length="212" mass="23170">MVTDRPRSAAGGSLSAGHMYRPRTEERRRGSAVARERSFAVMHRDEGETRDEPTDKRATAGAQRREWRRPYRHAKAAKRAATGLVLMASSRRADGRGGRPSLSFRARAVRDSGANFGIEFESATNLSAAGGRRDGRAWADPLHFPQPHSPILKTGRGGGRHRDWTWGLVAASASGAEATEQAGGVHTLKRTCLRARREHREASPSTGALRRA</sequence>
<evidence type="ECO:0000313" key="2">
    <source>
        <dbReference type="EMBL" id="KAF2786133.1"/>
    </source>
</evidence>